<evidence type="ECO:0000313" key="2">
    <source>
        <dbReference type="Proteomes" id="UP000048984"/>
    </source>
</evidence>
<reference evidence="1 2" key="2">
    <citation type="submission" date="2015-10" db="EMBL/GenBank/DDBJ databases">
        <title>Draft Genome Sequence of Prosthecomicrobium hirschii ATCC 27832.</title>
        <authorList>
            <person name="Daniel J."/>
            <person name="Givan S.A."/>
            <person name="Brun Y.V."/>
            <person name="Brown P.J."/>
        </authorList>
    </citation>
    <scope>NUCLEOTIDE SEQUENCE [LARGE SCALE GENOMIC DNA]</scope>
    <source>
        <strain evidence="1 2">16</strain>
    </source>
</reference>
<comment type="caution">
    <text evidence="1">The sequence shown here is derived from an EMBL/GenBank/DDBJ whole genome shotgun (WGS) entry which is preliminary data.</text>
</comment>
<keyword evidence="2" id="KW-1185">Reference proteome</keyword>
<evidence type="ECO:0000313" key="1">
    <source>
        <dbReference type="EMBL" id="KPL51087.1"/>
    </source>
</evidence>
<reference evidence="1 2" key="1">
    <citation type="submission" date="2015-09" db="EMBL/GenBank/DDBJ databases">
        <authorList>
            <person name="Jackson K.R."/>
            <person name="Lunt B.L."/>
            <person name="Fisher J.N.B."/>
            <person name="Gardner A.V."/>
            <person name="Bailey M.E."/>
            <person name="Deus L.M."/>
            <person name="Earl A.S."/>
            <person name="Gibby P.D."/>
            <person name="Hartmann K.A."/>
            <person name="Liu J.E."/>
            <person name="Manci A.M."/>
            <person name="Nielsen D.A."/>
            <person name="Solomon M.B."/>
            <person name="Breakwell D.P."/>
            <person name="Burnett S.H."/>
            <person name="Grose J.H."/>
        </authorList>
    </citation>
    <scope>NUCLEOTIDE SEQUENCE [LARGE SCALE GENOMIC DNA]</scope>
    <source>
        <strain evidence="1 2">16</strain>
    </source>
</reference>
<dbReference type="AlphaFoldDB" id="A0A0P6W9N0"/>
<dbReference type="STRING" id="665126.ABB55_01675"/>
<sequence length="347" mass="37239">MAAVRRLIVHIGTPKAASTSLQAWLAGERSRLAAVGIDYPALAQADSGHRRLALGLEGTLGQAARQKEIERLSHVLAGTPADAVILSAEQFEGAPEPADVPGLIAAIAARHGFRPLALAVVRPRPGYLNAVYAQHVRRLFTAERFGPFSVRMEGHPRFEYPRRFKPWSDRKDMDFAAIPLTASELSGGIGPRLLAAAGLAAPPDAGPAPRLNVTPGPATIEAFRRLAAQSGRRRLGRCDGPARAALETAAEAAGWNRSRFSGLAADLAARIEARFADADDAFARRFWGRSFAEVFAGERAASAGSNEWNGPAPESAAIDDLVADILARYGRPERVSERLTRRWRIPG</sequence>
<name>A0A0P6W9N0_9HYPH</name>
<accession>A0A0P6W9N0</accession>
<proteinExistence type="predicted"/>
<organism evidence="1 2">
    <name type="scientific">Prosthecodimorpha hirschii</name>
    <dbReference type="NCBI Taxonomy" id="665126"/>
    <lineage>
        <taxon>Bacteria</taxon>
        <taxon>Pseudomonadati</taxon>
        <taxon>Pseudomonadota</taxon>
        <taxon>Alphaproteobacteria</taxon>
        <taxon>Hyphomicrobiales</taxon>
        <taxon>Ancalomicrobiaceae</taxon>
        <taxon>Prosthecodimorpha</taxon>
    </lineage>
</organism>
<protein>
    <submittedName>
        <fullName evidence="1">Uncharacterized protein</fullName>
    </submittedName>
</protein>
<gene>
    <name evidence="1" type="ORF">ABB55_01675</name>
</gene>
<dbReference type="EMBL" id="LJYW01000001">
    <property type="protein sequence ID" value="KPL51087.1"/>
    <property type="molecule type" value="Genomic_DNA"/>
</dbReference>
<dbReference type="Proteomes" id="UP000048984">
    <property type="component" value="Unassembled WGS sequence"/>
</dbReference>